<dbReference type="Pfam" id="PF11010">
    <property type="entry name" value="DUF2848"/>
    <property type="match status" value="1"/>
</dbReference>
<organism evidence="1 2">
    <name type="scientific">Acidiphilium iwatense</name>
    <dbReference type="NCBI Taxonomy" id="768198"/>
    <lineage>
        <taxon>Bacteria</taxon>
        <taxon>Pseudomonadati</taxon>
        <taxon>Pseudomonadota</taxon>
        <taxon>Alphaproteobacteria</taxon>
        <taxon>Acetobacterales</taxon>
        <taxon>Acidocellaceae</taxon>
        <taxon>Acidiphilium</taxon>
    </lineage>
</organism>
<dbReference type="SUPFAM" id="SSF56529">
    <property type="entry name" value="FAH"/>
    <property type="match status" value="1"/>
</dbReference>
<gene>
    <name evidence="1" type="ORF">L2A60_19530</name>
</gene>
<evidence type="ECO:0000313" key="1">
    <source>
        <dbReference type="EMBL" id="MCF3948838.1"/>
    </source>
</evidence>
<reference evidence="1 2" key="1">
    <citation type="submission" date="2022-01" db="EMBL/GenBank/DDBJ databases">
        <authorList>
            <person name="Won M."/>
            <person name="Kim S.-J."/>
            <person name="Kwon S.-W."/>
        </authorList>
    </citation>
    <scope>NUCLEOTIDE SEQUENCE [LARGE SCALE GENOMIC DNA]</scope>
    <source>
        <strain evidence="1 2">KCTC 23505</strain>
    </source>
</reference>
<name>A0ABS9E1M5_9PROT</name>
<sequence length="232" mass="25358">MSSADRTLVFTIHEADHSALREIPLSGLVIAGWTGRDPIARDKHIVELEELGIARPATTPIFYRIAARRLTTSSTIETAGEASSGEVEFVLIQLEGRLFVGVGSDHTDRKVESYNITVSKQMCDKPIAPELWAFEEVAPHWDRLVLRSYATIGGVRELYQEGSVAQMLPPLSLIEQGFGASALPEGVALFGGTLSANGGIRPSTRFEFEIHDPILRRGIKHNYSVVPLPVLG</sequence>
<accession>A0ABS9E1M5</accession>
<dbReference type="EMBL" id="JAKGBZ010000090">
    <property type="protein sequence ID" value="MCF3948838.1"/>
    <property type="molecule type" value="Genomic_DNA"/>
</dbReference>
<dbReference type="InterPro" id="IPR036663">
    <property type="entry name" value="Fumarylacetoacetase_C_sf"/>
</dbReference>
<proteinExistence type="predicted"/>
<dbReference type="RefSeq" id="WP_235706147.1">
    <property type="nucleotide sequence ID" value="NZ_JAKGBZ010000090.1"/>
</dbReference>
<comment type="caution">
    <text evidence="1">The sequence shown here is derived from an EMBL/GenBank/DDBJ whole genome shotgun (WGS) entry which is preliminary data.</text>
</comment>
<dbReference type="Proteomes" id="UP001521209">
    <property type="component" value="Unassembled WGS sequence"/>
</dbReference>
<evidence type="ECO:0000313" key="2">
    <source>
        <dbReference type="Proteomes" id="UP001521209"/>
    </source>
</evidence>
<dbReference type="InterPro" id="IPR021269">
    <property type="entry name" value="DUF2848"/>
</dbReference>
<protein>
    <submittedName>
        <fullName evidence="1">DUF2848 domain-containing protein</fullName>
    </submittedName>
</protein>
<keyword evidence="2" id="KW-1185">Reference proteome</keyword>